<dbReference type="InterPro" id="IPR010093">
    <property type="entry name" value="SinI_DNA-bd"/>
</dbReference>
<evidence type="ECO:0000313" key="2">
    <source>
        <dbReference type="EMBL" id="ACB75511.1"/>
    </source>
</evidence>
<dbReference type="PANTHER" id="PTHR47738">
    <property type="entry name" value="PTS SYSTEM FRUCTOSE-LIKE EIIA COMPONENT-RELATED"/>
    <property type="match status" value="1"/>
</dbReference>
<dbReference type="AlphaFoldDB" id="B1ZPQ8"/>
<feature type="domain" description="PTS EIIA type-2" evidence="1">
    <location>
        <begin position="86"/>
        <end position="232"/>
    </location>
</feature>
<evidence type="ECO:0000259" key="1">
    <source>
        <dbReference type="PROSITE" id="PS51094"/>
    </source>
</evidence>
<dbReference type="RefSeq" id="WP_012375048.1">
    <property type="nucleotide sequence ID" value="NC_010571.1"/>
</dbReference>
<name>B1ZPQ8_OPITP</name>
<dbReference type="PANTHER" id="PTHR47738:SF1">
    <property type="entry name" value="NITROGEN REGULATORY PROTEIN"/>
    <property type="match status" value="1"/>
</dbReference>
<dbReference type="NCBIfam" id="TIGR01764">
    <property type="entry name" value="excise"/>
    <property type="match status" value="1"/>
</dbReference>
<dbReference type="PROSITE" id="PS51094">
    <property type="entry name" value="PTS_EIIA_TYPE_2"/>
    <property type="match status" value="1"/>
</dbReference>
<sequence>MPHRAFTIEEVAEYLHISLADVERLVQRDEIPHRTRGGRTLFQRGEIDAWASQRIIGMPDKRLDAYHARSTAGAREVFQHDALMPELLQPGYIDLALPSKTKASVIRDMVALAAKTGRVFDPREFLTSVQKREELCPTAMPGGLALLHAREHQPFRFEGSFLVIGRTVQAVPFSAPDGRPTQLFFLICCEDERIHLHTLARLCLLVLKTDVVNQLFATEDPAVAFEAVIAAEKAVLPEPGASTSG</sequence>
<dbReference type="GO" id="GO:0030295">
    <property type="term" value="F:protein kinase activator activity"/>
    <property type="evidence" value="ECO:0007669"/>
    <property type="project" value="TreeGrafter"/>
</dbReference>
<reference evidence="2 3" key="1">
    <citation type="journal article" date="2011" name="J. Bacteriol.">
        <title>Genome sequence of the verrucomicrobium Opitutus terrae PB90-1, an abundant inhabitant of rice paddy soil ecosystems.</title>
        <authorList>
            <person name="van Passel M.W."/>
            <person name="Kant R."/>
            <person name="Palva A."/>
            <person name="Copeland A."/>
            <person name="Lucas S."/>
            <person name="Lapidus A."/>
            <person name="Glavina del Rio T."/>
            <person name="Pitluck S."/>
            <person name="Goltsman E."/>
            <person name="Clum A."/>
            <person name="Sun H."/>
            <person name="Schmutz J."/>
            <person name="Larimer F.W."/>
            <person name="Land M.L."/>
            <person name="Hauser L."/>
            <person name="Kyrpides N."/>
            <person name="Mikhailova N."/>
            <person name="Richardson P.P."/>
            <person name="Janssen P.H."/>
            <person name="de Vos W.M."/>
            <person name="Smidt H."/>
        </authorList>
    </citation>
    <scope>NUCLEOTIDE SEQUENCE [LARGE SCALE GENOMIC DNA]</scope>
    <source>
        <strain evidence="3">DSM 11246 / JCM 15787 / PB90-1</strain>
    </source>
</reference>
<dbReference type="InterPro" id="IPR002178">
    <property type="entry name" value="PTS_EIIA_type-2_dom"/>
</dbReference>
<dbReference type="Gene3D" id="3.40.930.10">
    <property type="entry name" value="Mannitol-specific EII, Chain A"/>
    <property type="match status" value="1"/>
</dbReference>
<dbReference type="Pfam" id="PF12728">
    <property type="entry name" value="HTH_17"/>
    <property type="match status" value="1"/>
</dbReference>
<organism evidence="2 3">
    <name type="scientific">Opitutus terrae (strain DSM 11246 / JCM 15787 / PB90-1)</name>
    <dbReference type="NCBI Taxonomy" id="452637"/>
    <lineage>
        <taxon>Bacteria</taxon>
        <taxon>Pseudomonadati</taxon>
        <taxon>Verrucomicrobiota</taxon>
        <taxon>Opitutia</taxon>
        <taxon>Opitutales</taxon>
        <taxon>Opitutaceae</taxon>
        <taxon>Opitutus</taxon>
    </lineage>
</organism>
<dbReference type="SUPFAM" id="SSF55804">
    <property type="entry name" value="Phoshotransferase/anion transport protein"/>
    <property type="match status" value="1"/>
</dbReference>
<dbReference type="KEGG" id="ote:Oter_2228"/>
<keyword evidence="3" id="KW-1185">Reference proteome</keyword>
<evidence type="ECO:0000313" key="3">
    <source>
        <dbReference type="Proteomes" id="UP000007013"/>
    </source>
</evidence>
<dbReference type="STRING" id="452637.Oter_2228"/>
<accession>B1ZPQ8</accession>
<dbReference type="InterPro" id="IPR041657">
    <property type="entry name" value="HTH_17"/>
</dbReference>
<gene>
    <name evidence="2" type="ordered locus">Oter_2228</name>
</gene>
<dbReference type="HOGENOM" id="CLU_072531_1_0_0"/>
<dbReference type="GO" id="GO:0003677">
    <property type="term" value="F:DNA binding"/>
    <property type="evidence" value="ECO:0007669"/>
    <property type="project" value="InterPro"/>
</dbReference>
<dbReference type="EMBL" id="CP001032">
    <property type="protein sequence ID" value="ACB75511.1"/>
    <property type="molecule type" value="Genomic_DNA"/>
</dbReference>
<dbReference type="InterPro" id="IPR051541">
    <property type="entry name" value="PTS_SugarTrans_NitroReg"/>
</dbReference>
<dbReference type="eggNOG" id="COG1762">
    <property type="taxonomic scope" value="Bacteria"/>
</dbReference>
<dbReference type="OrthoDB" id="95460at2"/>
<dbReference type="InterPro" id="IPR016152">
    <property type="entry name" value="PTrfase/Anion_transptr"/>
</dbReference>
<protein>
    <submittedName>
        <fullName evidence="2">Putative PTS IIA-like nitrogen-regulatory protein PtsN</fullName>
    </submittedName>
</protein>
<dbReference type="eggNOG" id="COG3311">
    <property type="taxonomic scope" value="Bacteria"/>
</dbReference>
<dbReference type="Pfam" id="PF00359">
    <property type="entry name" value="PTS_EIIA_2"/>
    <property type="match status" value="1"/>
</dbReference>
<proteinExistence type="predicted"/>
<dbReference type="Proteomes" id="UP000007013">
    <property type="component" value="Chromosome"/>
</dbReference>